<feature type="short sequence motif" description="DGA/G" evidence="8">
    <location>
        <begin position="978"/>
        <end position="980"/>
    </location>
</feature>
<dbReference type="PANTHER" id="PTHR24185:SF1">
    <property type="entry name" value="CALCIUM-INDEPENDENT PHOSPHOLIPASE A2-GAMMA"/>
    <property type="match status" value="1"/>
</dbReference>
<dbReference type="Pfam" id="PF01734">
    <property type="entry name" value="Patatin"/>
    <property type="match status" value="1"/>
</dbReference>
<evidence type="ECO:0000256" key="1">
    <source>
        <dbReference type="ARBA" id="ARBA00022723"/>
    </source>
</evidence>
<dbReference type="SUPFAM" id="SSF52151">
    <property type="entry name" value="FabD/lysophospholipase-like"/>
    <property type="match status" value="1"/>
</dbReference>
<feature type="short sequence motif" description="GXSXG" evidence="8">
    <location>
        <begin position="817"/>
        <end position="821"/>
    </location>
</feature>
<keyword evidence="6 8" id="KW-0443">Lipid metabolism</keyword>
<keyword evidence="4" id="KW-0862">Zinc</keyword>
<dbReference type="InterPro" id="IPR027417">
    <property type="entry name" value="P-loop_NTPase"/>
</dbReference>
<comment type="caution">
    <text evidence="12">The sequence shown here is derived from an EMBL/GenBank/DDBJ whole genome shotgun (WGS) entry which is preliminary data.</text>
</comment>
<feature type="active site" description="Proton acceptor" evidence="8">
    <location>
        <position position="978"/>
    </location>
</feature>
<feature type="active site" description="Nucleophile" evidence="8">
    <location>
        <position position="819"/>
    </location>
</feature>
<evidence type="ECO:0000313" key="12">
    <source>
        <dbReference type="EMBL" id="KAH7029946.1"/>
    </source>
</evidence>
<dbReference type="InterPro" id="IPR016035">
    <property type="entry name" value="Acyl_Trfase/lysoPLipase"/>
</dbReference>
<dbReference type="InterPro" id="IPR001841">
    <property type="entry name" value="Znf_RING"/>
</dbReference>
<keyword evidence="3 8" id="KW-0378">Hydrolase</keyword>
<keyword evidence="13" id="KW-1185">Reference proteome</keyword>
<feature type="domain" description="PNPLA" evidence="11">
    <location>
        <begin position="779"/>
        <end position="991"/>
    </location>
</feature>
<dbReference type="PROSITE" id="PS00518">
    <property type="entry name" value="ZF_RING_1"/>
    <property type="match status" value="1"/>
</dbReference>
<feature type="compositionally biased region" description="Basic and acidic residues" evidence="9">
    <location>
        <begin position="297"/>
        <end position="311"/>
    </location>
</feature>
<dbReference type="InterPro" id="IPR017907">
    <property type="entry name" value="Znf_RING_CS"/>
</dbReference>
<evidence type="ECO:0000256" key="7">
    <source>
        <dbReference type="PROSITE-ProRule" id="PRU00175"/>
    </source>
</evidence>
<gene>
    <name evidence="12" type="ORF">B0J12DRAFT_682747</name>
</gene>
<evidence type="ECO:0000256" key="6">
    <source>
        <dbReference type="ARBA" id="ARBA00023098"/>
    </source>
</evidence>
<dbReference type="CDD" id="cd07199">
    <property type="entry name" value="Pat17_PNPLA8_PNPLA9_like"/>
    <property type="match status" value="1"/>
</dbReference>
<dbReference type="InterPro" id="IPR002641">
    <property type="entry name" value="PNPLA_dom"/>
</dbReference>
<reference evidence="12 13" key="1">
    <citation type="journal article" date="2021" name="Nat. Commun.">
        <title>Genetic determinants of endophytism in the Arabidopsis root mycobiome.</title>
        <authorList>
            <person name="Mesny F."/>
            <person name="Miyauchi S."/>
            <person name="Thiergart T."/>
            <person name="Pickel B."/>
            <person name="Atanasova L."/>
            <person name="Karlsson M."/>
            <person name="Huettel B."/>
            <person name="Barry K.W."/>
            <person name="Haridas S."/>
            <person name="Chen C."/>
            <person name="Bauer D."/>
            <person name="Andreopoulos W."/>
            <person name="Pangilinan J."/>
            <person name="LaButti K."/>
            <person name="Riley R."/>
            <person name="Lipzen A."/>
            <person name="Clum A."/>
            <person name="Drula E."/>
            <person name="Henrissat B."/>
            <person name="Kohler A."/>
            <person name="Grigoriev I.V."/>
            <person name="Martin F.M."/>
            <person name="Hacquard S."/>
        </authorList>
    </citation>
    <scope>NUCLEOTIDE SEQUENCE [LARGE SCALE GENOMIC DNA]</scope>
    <source>
        <strain evidence="12 13">MPI-SDFR-AT-0080</strain>
    </source>
</reference>
<evidence type="ECO:0000259" key="10">
    <source>
        <dbReference type="PROSITE" id="PS50089"/>
    </source>
</evidence>
<feature type="region of interest" description="Disordered" evidence="9">
    <location>
        <begin position="1422"/>
        <end position="1445"/>
    </location>
</feature>
<evidence type="ECO:0008006" key="14">
    <source>
        <dbReference type="Google" id="ProtNLM"/>
    </source>
</evidence>
<dbReference type="SUPFAM" id="SSF52540">
    <property type="entry name" value="P-loop containing nucleoside triphosphate hydrolases"/>
    <property type="match status" value="1"/>
</dbReference>
<feature type="compositionally biased region" description="Polar residues" evidence="9">
    <location>
        <begin position="1432"/>
        <end position="1445"/>
    </location>
</feature>
<protein>
    <recommendedName>
        <fullName evidence="14">Patatin/Phospholipase A2-related protein</fullName>
    </recommendedName>
</protein>
<evidence type="ECO:0000256" key="4">
    <source>
        <dbReference type="ARBA" id="ARBA00022833"/>
    </source>
</evidence>
<accession>A0ABQ8FWD6</accession>
<dbReference type="PANTHER" id="PTHR24185">
    <property type="entry name" value="CALCIUM-INDEPENDENT PHOSPHOLIPASE A2-GAMMA"/>
    <property type="match status" value="1"/>
</dbReference>
<organism evidence="12 13">
    <name type="scientific">Macrophomina phaseolina</name>
    <dbReference type="NCBI Taxonomy" id="35725"/>
    <lineage>
        <taxon>Eukaryota</taxon>
        <taxon>Fungi</taxon>
        <taxon>Dikarya</taxon>
        <taxon>Ascomycota</taxon>
        <taxon>Pezizomycotina</taxon>
        <taxon>Dothideomycetes</taxon>
        <taxon>Dothideomycetes incertae sedis</taxon>
        <taxon>Botryosphaeriales</taxon>
        <taxon>Botryosphaeriaceae</taxon>
        <taxon>Macrophomina</taxon>
    </lineage>
</organism>
<evidence type="ECO:0000256" key="5">
    <source>
        <dbReference type="ARBA" id="ARBA00022963"/>
    </source>
</evidence>
<name>A0ABQ8FWD6_9PEZI</name>
<keyword evidence="5 8" id="KW-0442">Lipid degradation</keyword>
<evidence type="ECO:0000256" key="8">
    <source>
        <dbReference type="PROSITE-ProRule" id="PRU01161"/>
    </source>
</evidence>
<proteinExistence type="predicted"/>
<feature type="domain" description="RING-type" evidence="10">
    <location>
        <begin position="712"/>
        <end position="756"/>
    </location>
</feature>
<dbReference type="PROSITE" id="PS51635">
    <property type="entry name" value="PNPLA"/>
    <property type="match status" value="1"/>
</dbReference>
<evidence type="ECO:0000256" key="2">
    <source>
        <dbReference type="ARBA" id="ARBA00022771"/>
    </source>
</evidence>
<evidence type="ECO:0000256" key="9">
    <source>
        <dbReference type="SAM" id="MobiDB-lite"/>
    </source>
</evidence>
<dbReference type="Proteomes" id="UP000774617">
    <property type="component" value="Unassembled WGS sequence"/>
</dbReference>
<dbReference type="Gene3D" id="3.40.1090.10">
    <property type="entry name" value="Cytosolic phospholipase A2 catalytic domain"/>
    <property type="match status" value="1"/>
</dbReference>
<keyword evidence="2 7" id="KW-0863">Zinc-finger</keyword>
<dbReference type="EMBL" id="JAGTJR010000047">
    <property type="protein sequence ID" value="KAH7029946.1"/>
    <property type="molecule type" value="Genomic_DNA"/>
</dbReference>
<sequence>MSRDPTPYRSLYQLDRGNVGNLIDLDGGYFPNANRQLSSNPRAVHAQPSLLDLDDSSNANFQKFPEACQQCNSTDRDVSFCNVCDIVFCAQCWDAQLPHRLRKLGPGGIPHEKTLASVAQKVQNVFEPPTDAFIREQLHISDAETAWFGIYRPEDGPPLFQDYGRFVHLMASTHEGKNGIWSAILQGRSQGTLRDIRTPSLVSFVGETGAGKSTLIKLLVDLSTESYENYPTPVVGVSGVDLPTSEDVHLYADPCTAYSEAPVLFADCEGLTGGTREPLGAVFKQKRRRSNSGETESTDRLTRKGRPTSEREITWADNARSRSREFAVTNLYPRLLYTFSDVVVFVLRNHRVVESVFERLVEWAAAALERSSNQPVLPHAIIVLNASSNDICPSLWDVHTTTEEILESLSRTVNWNRTFKTQAQIWRERGKQIDNVEQLMRSYYSSVCIIRIPAEGRPKLMQEQAQALYRSIRLACSAARNSRAHLRMLFDAEELQSYLDCAFDHFARTLDAPFDFVQASLANSPIPLNFGGNILKLAINLMDVWKDEADARTIFEELSYMVASCIMLDLARNKNKGVVESIFPLYVEHLDAALENFCNSHWPCEYIKPGGGSRCVNVRSGHAKGHQRKDGKVLAVGEYVSRFSYETHHEEFQTNVYVNLKGLLRLLQQQTLGGEHEVTAAAKIHRETVMVNFFQRCTRGQEKIHFHSHTACFCCLFELPEHALPCGHIICTPCAEIYGFSTRKKELSIYECPLCNGVARHHQPCRIYLKPEMAGVRILTLDGGGVRGIIELEVLRRIERAMGDKLAIHNFFDLIVGTSAGGFIALGLASKGWSVEECMNHLEQLCDEAFKRRPGGELPIVGWFINNYNHSLYETEPLERALIDAFGDSEYLFGGRRTTELRGCAVKVAVTTVSAATGTPVVLANYNRSSKEKLPYHFQRSENLASELKLWEAGRATSAAPGFFKPFHHEASKQVYLDGAIYHNNPIAIAEKERRLIWPDQPSEYPDIVLSLGAGCPSLAVSEHSGTPLPPRHGVLAHRKNLMKITRDNIDMSLDCDRAWDDFVESLPKSWESSRFLRVNLALPDLPRPDDVDQMKHMQIFVRSKFSDANSEAKLRRIAMRLVATSFFFKLQEPLAEDKIANGMIFCRLPEESQEICELGRLIKSWASFGQQPYFFIQEQESEHAKAQKITLTEEVIERMICSQRFRVSYVKLKLSNKLARTEIQLCFNDSEAFPISGFPRSLFDEAIENRGTIRRSLAVAGSRGNRWVSQLLENPRKKWTPPDASALDHHRPTSITSYPSSSNILGHASREELGVMAYALKHGPSPRAATKNQTPSGLTAGAAYLRGALHGLVCRPKSPTVSAESENPHSYFSYGPPAPYHELEGDLTYGDVGVSTGVYEMAANNAFVVGLPTSFSPSLANPLEDKEGLHSNYSEPSRSQELPD</sequence>
<evidence type="ECO:0000256" key="3">
    <source>
        <dbReference type="ARBA" id="ARBA00022801"/>
    </source>
</evidence>
<evidence type="ECO:0000259" key="11">
    <source>
        <dbReference type="PROSITE" id="PS51635"/>
    </source>
</evidence>
<evidence type="ECO:0000313" key="13">
    <source>
        <dbReference type="Proteomes" id="UP000774617"/>
    </source>
</evidence>
<feature type="region of interest" description="Disordered" evidence="9">
    <location>
        <begin position="284"/>
        <end position="311"/>
    </location>
</feature>
<dbReference type="PROSITE" id="PS50089">
    <property type="entry name" value="ZF_RING_2"/>
    <property type="match status" value="1"/>
</dbReference>
<feature type="short sequence motif" description="GXGXXG" evidence="8">
    <location>
        <begin position="783"/>
        <end position="788"/>
    </location>
</feature>
<keyword evidence="1" id="KW-0479">Metal-binding</keyword>